<geneLocation type="plasmid" evidence="1">
    <name>p48/10</name>
</geneLocation>
<evidence type="ECO:0000313" key="1">
    <source>
        <dbReference type="EMBL" id="CDM12479.1"/>
    </source>
</evidence>
<reference evidence="1" key="1">
    <citation type="journal article" date="2014" name="Genome Announc.">
        <title>Complete Nucleotide Sequence of pVv01, a P1-Like Plasmid Prophage of Vibrio vulnificus.</title>
        <authorList>
            <person name="Hammerl J.A."/>
            <person name="Klevanskaa K."/>
            <person name="Strauch E."/>
            <person name="Hertwig S."/>
        </authorList>
    </citation>
    <scope>NUCLEOTIDE SEQUENCE</scope>
    <source>
        <strain evidence="1">48/10</strain>
    </source>
</reference>
<name>A0AAI8ZKS1_VIBVL</name>
<proteinExistence type="predicted"/>
<dbReference type="RefSeq" id="WP_032072001.1">
    <property type="nucleotide sequence ID" value="NC_025128.1"/>
</dbReference>
<dbReference type="EMBL" id="HG803186">
    <property type="protein sequence ID" value="CDM12479.1"/>
    <property type="molecule type" value="Genomic_DNA"/>
</dbReference>
<accession>A0AAI8ZKS1</accession>
<protein>
    <submittedName>
        <fullName evidence="1">Uncharacterized protein</fullName>
    </submittedName>
</protein>
<dbReference type="AlphaFoldDB" id="A0AAI8ZKS1"/>
<organism evidence="1">
    <name type="scientific">Vibrio vulnificus</name>
    <dbReference type="NCBI Taxonomy" id="672"/>
    <lineage>
        <taxon>Bacteria</taxon>
        <taxon>Pseudomonadati</taxon>
        <taxon>Pseudomonadota</taxon>
        <taxon>Gammaproteobacteria</taxon>
        <taxon>Vibrionales</taxon>
        <taxon>Vibrionaceae</taxon>
        <taxon>Vibrio</taxon>
    </lineage>
</organism>
<keyword evidence="1" id="KW-0614">Plasmid</keyword>
<reference evidence="1" key="2">
    <citation type="submission" date="2014-01" db="EMBL/GenBank/DDBJ databases">
        <authorList>
            <person name="Hammerl J."/>
        </authorList>
    </citation>
    <scope>NUCLEOTIDE SEQUENCE</scope>
    <source>
        <strain evidence="1">48/10</strain>
        <plasmid evidence="1">p48/10</plasmid>
    </source>
</reference>
<sequence>MRAIYDYDDHQEMMHIHHGSVDKCIDVMCELIHHATEDQDLIFQAKNGLLKKEIKVPDSECSTKNGRKIFLINCLNSAVSLKSRHLDTGAADLAILATFRCFSFHLAKVDVRIGMIELINKTLPENKQLNEVGSHVCLCGCNANCGHSAVVEVYSKCQCRKGRMRPLLGEDNESRN</sequence>